<evidence type="ECO:0000256" key="5">
    <source>
        <dbReference type="ARBA" id="ARBA00023136"/>
    </source>
</evidence>
<evidence type="ECO:0000256" key="1">
    <source>
        <dbReference type="ARBA" id="ARBA00004651"/>
    </source>
</evidence>
<feature type="transmembrane region" description="Helical" evidence="6">
    <location>
        <begin position="94"/>
        <end position="116"/>
    </location>
</feature>
<evidence type="ECO:0000256" key="3">
    <source>
        <dbReference type="ARBA" id="ARBA00022692"/>
    </source>
</evidence>
<protein>
    <recommendedName>
        <fullName evidence="9">Lysylphosphatidylglycerol synthase TM region</fullName>
    </recommendedName>
</protein>
<dbReference type="AlphaFoldDB" id="A0A1I6HSW9"/>
<evidence type="ECO:0000256" key="2">
    <source>
        <dbReference type="ARBA" id="ARBA00022475"/>
    </source>
</evidence>
<dbReference type="InterPro" id="IPR022791">
    <property type="entry name" value="L-PG_synthase/AglD"/>
</dbReference>
<dbReference type="STRING" id="670154.SAMN04488002_3380"/>
<keyword evidence="4 6" id="KW-1133">Transmembrane helix</keyword>
<feature type="transmembrane region" description="Helical" evidence="6">
    <location>
        <begin position="216"/>
        <end position="235"/>
    </location>
</feature>
<keyword evidence="8" id="KW-1185">Reference proteome</keyword>
<dbReference type="NCBIfam" id="TIGR00374">
    <property type="entry name" value="flippase-like domain"/>
    <property type="match status" value="1"/>
</dbReference>
<accession>A0A1I6HSW9</accession>
<feature type="transmembrane region" description="Helical" evidence="6">
    <location>
        <begin position="281"/>
        <end position="303"/>
    </location>
</feature>
<comment type="subcellular location">
    <subcellularLocation>
        <location evidence="1">Cell membrane</location>
        <topology evidence="1">Multi-pass membrane protein</topology>
    </subcellularLocation>
</comment>
<evidence type="ECO:0000256" key="6">
    <source>
        <dbReference type="SAM" id="Phobius"/>
    </source>
</evidence>
<keyword evidence="2" id="KW-1003">Cell membrane</keyword>
<dbReference type="PANTHER" id="PTHR39087">
    <property type="entry name" value="UPF0104 MEMBRANE PROTEIN MJ1595"/>
    <property type="match status" value="1"/>
</dbReference>
<feature type="transmembrane region" description="Helical" evidence="6">
    <location>
        <begin position="137"/>
        <end position="158"/>
    </location>
</feature>
<keyword evidence="3 6" id="KW-0812">Transmembrane</keyword>
<feature type="transmembrane region" description="Helical" evidence="6">
    <location>
        <begin position="24"/>
        <end position="44"/>
    </location>
</feature>
<evidence type="ECO:0000313" key="8">
    <source>
        <dbReference type="Proteomes" id="UP000199658"/>
    </source>
</evidence>
<evidence type="ECO:0000256" key="4">
    <source>
        <dbReference type="ARBA" id="ARBA00022989"/>
    </source>
</evidence>
<feature type="transmembrane region" description="Helical" evidence="6">
    <location>
        <begin position="56"/>
        <end position="74"/>
    </location>
</feature>
<gene>
    <name evidence="7" type="ORF">SAMN04488002_3380</name>
</gene>
<dbReference type="PANTHER" id="PTHR39087:SF2">
    <property type="entry name" value="UPF0104 MEMBRANE PROTEIN MJ1595"/>
    <property type="match status" value="1"/>
</dbReference>
<dbReference type="Proteomes" id="UP000199658">
    <property type="component" value="Unassembled WGS sequence"/>
</dbReference>
<dbReference type="EMBL" id="FOYO01000001">
    <property type="protein sequence ID" value="SFR57497.1"/>
    <property type="molecule type" value="Genomic_DNA"/>
</dbReference>
<keyword evidence="5 6" id="KW-0472">Membrane</keyword>
<feature type="transmembrane region" description="Helical" evidence="6">
    <location>
        <begin position="309"/>
        <end position="327"/>
    </location>
</feature>
<reference evidence="8" key="1">
    <citation type="submission" date="2016-10" db="EMBL/GenBank/DDBJ databases">
        <authorList>
            <person name="Varghese N."/>
            <person name="Submissions S."/>
        </authorList>
    </citation>
    <scope>NUCLEOTIDE SEQUENCE [LARGE SCALE GENOMIC DNA]</scope>
    <source>
        <strain evidence="8">DSM 26921</strain>
    </source>
</reference>
<sequence length="333" mass="35919">MADSIPPLPATALAAPRRSWRDRALFWGLIALFIFGLAGLISATGWEAVWDELRKLSVAQIAILLALSLINYLIRGARWHLLSRRLGVNLPLRYSVLHFIAGFAMTITPARVGEFVRLRWITRMTGWKFERVTPLPLADRAFDLAAMGLVLGVAILLSGQGSFSAAPVSAIAIAAAVLVTRPTLLAKLVEAIYSVIRRWPRPFVRLRQAARSMGRFSTLSASIPALVLSTIGWLAEGYALYLLLYWMGSDISYATATVIFLFSTLAGGLTGAPGGLGGAEAAMMVLLSMNGVPIHVALAATTVIRITSLWFAIAVGALAFPFAEAFSHKSKTI</sequence>
<name>A0A1I6HSW9_9RHOB</name>
<feature type="transmembrane region" description="Helical" evidence="6">
    <location>
        <begin position="251"/>
        <end position="269"/>
    </location>
</feature>
<dbReference type="GO" id="GO:0005886">
    <property type="term" value="C:plasma membrane"/>
    <property type="evidence" value="ECO:0007669"/>
    <property type="project" value="UniProtKB-SubCell"/>
</dbReference>
<organism evidence="7 8">
    <name type="scientific">Litoreibacter janthinus</name>
    <dbReference type="NCBI Taxonomy" id="670154"/>
    <lineage>
        <taxon>Bacteria</taxon>
        <taxon>Pseudomonadati</taxon>
        <taxon>Pseudomonadota</taxon>
        <taxon>Alphaproteobacteria</taxon>
        <taxon>Rhodobacterales</taxon>
        <taxon>Roseobacteraceae</taxon>
        <taxon>Litoreibacter</taxon>
    </lineage>
</organism>
<feature type="transmembrane region" description="Helical" evidence="6">
    <location>
        <begin position="170"/>
        <end position="196"/>
    </location>
</feature>
<evidence type="ECO:0000313" key="7">
    <source>
        <dbReference type="EMBL" id="SFR57497.1"/>
    </source>
</evidence>
<evidence type="ECO:0008006" key="9">
    <source>
        <dbReference type="Google" id="ProtNLM"/>
    </source>
</evidence>
<dbReference type="Pfam" id="PF03706">
    <property type="entry name" value="LPG_synthase_TM"/>
    <property type="match status" value="1"/>
</dbReference>
<proteinExistence type="predicted"/>